<evidence type="ECO:0000313" key="2">
    <source>
        <dbReference type="Proteomes" id="UP000016935"/>
    </source>
</evidence>
<keyword evidence="2" id="KW-1185">Reference proteome</keyword>
<proteinExistence type="predicted"/>
<sequence>MATSSSPNAQAKKHIPGHDRWPTKCISMETSHFLRMLNRLGLSSICLEVDWVHFPCISSSRQRTSHFDAKAWTQNWKHRFRKVAIHFVVRNPRATQYDSQWLMAEAETLAALLVGPDATAAYTEPRRCCGGGTSHFEGVIHGLVVERKV</sequence>
<dbReference type="AlphaFoldDB" id="R0J5L9"/>
<accession>R0J5L9</accession>
<dbReference type="EMBL" id="KB908481">
    <property type="protein sequence ID" value="EOA92200.1"/>
    <property type="molecule type" value="Genomic_DNA"/>
</dbReference>
<reference evidence="1 2" key="1">
    <citation type="journal article" date="2012" name="PLoS Pathog.">
        <title>Diverse lifestyles and strategies of plant pathogenesis encoded in the genomes of eighteen Dothideomycetes fungi.</title>
        <authorList>
            <person name="Ohm R.A."/>
            <person name="Feau N."/>
            <person name="Henrissat B."/>
            <person name="Schoch C.L."/>
            <person name="Horwitz B.A."/>
            <person name="Barry K.W."/>
            <person name="Condon B.J."/>
            <person name="Copeland A.C."/>
            <person name="Dhillon B."/>
            <person name="Glaser F."/>
            <person name="Hesse C.N."/>
            <person name="Kosti I."/>
            <person name="LaButti K."/>
            <person name="Lindquist E.A."/>
            <person name="Lucas S."/>
            <person name="Salamov A.A."/>
            <person name="Bradshaw R.E."/>
            <person name="Ciuffetti L."/>
            <person name="Hamelin R.C."/>
            <person name="Kema G.H.J."/>
            <person name="Lawrence C."/>
            <person name="Scott J.A."/>
            <person name="Spatafora J.W."/>
            <person name="Turgeon B.G."/>
            <person name="de Wit P.J.G.M."/>
            <person name="Zhong S."/>
            <person name="Goodwin S.B."/>
            <person name="Grigoriev I.V."/>
        </authorList>
    </citation>
    <scope>NUCLEOTIDE SEQUENCE [LARGE SCALE GENOMIC DNA]</scope>
    <source>
        <strain evidence="2">28A</strain>
    </source>
</reference>
<gene>
    <name evidence="1" type="ORF">SETTUDRAFT_30667</name>
</gene>
<name>R0J5L9_EXST2</name>
<dbReference type="RefSeq" id="XP_008020249.1">
    <property type="nucleotide sequence ID" value="XM_008022058.1"/>
</dbReference>
<protein>
    <submittedName>
        <fullName evidence="1">Uncharacterized protein</fullName>
    </submittedName>
</protein>
<dbReference type="Proteomes" id="UP000016935">
    <property type="component" value="Unassembled WGS sequence"/>
</dbReference>
<reference evidence="1 2" key="2">
    <citation type="journal article" date="2013" name="PLoS Genet.">
        <title>Comparative genome structure, secondary metabolite, and effector coding capacity across Cochliobolus pathogens.</title>
        <authorList>
            <person name="Condon B.J."/>
            <person name="Leng Y."/>
            <person name="Wu D."/>
            <person name="Bushley K.E."/>
            <person name="Ohm R.A."/>
            <person name="Otillar R."/>
            <person name="Martin J."/>
            <person name="Schackwitz W."/>
            <person name="Grimwood J."/>
            <person name="MohdZainudin N."/>
            <person name="Xue C."/>
            <person name="Wang R."/>
            <person name="Manning V.A."/>
            <person name="Dhillon B."/>
            <person name="Tu Z.J."/>
            <person name="Steffenson B.J."/>
            <person name="Salamov A."/>
            <person name="Sun H."/>
            <person name="Lowry S."/>
            <person name="LaButti K."/>
            <person name="Han J."/>
            <person name="Copeland A."/>
            <person name="Lindquist E."/>
            <person name="Barry K."/>
            <person name="Schmutz J."/>
            <person name="Baker S.E."/>
            <person name="Ciuffetti L.M."/>
            <person name="Grigoriev I.V."/>
            <person name="Zhong S."/>
            <person name="Turgeon B.G."/>
        </authorList>
    </citation>
    <scope>NUCLEOTIDE SEQUENCE [LARGE SCALE GENOMIC DNA]</scope>
    <source>
        <strain evidence="2">28A</strain>
    </source>
</reference>
<organism evidence="1 2">
    <name type="scientific">Exserohilum turcicum (strain 28A)</name>
    <name type="common">Northern leaf blight fungus</name>
    <name type="synonym">Setosphaeria turcica</name>
    <dbReference type="NCBI Taxonomy" id="671987"/>
    <lineage>
        <taxon>Eukaryota</taxon>
        <taxon>Fungi</taxon>
        <taxon>Dikarya</taxon>
        <taxon>Ascomycota</taxon>
        <taxon>Pezizomycotina</taxon>
        <taxon>Dothideomycetes</taxon>
        <taxon>Pleosporomycetidae</taxon>
        <taxon>Pleosporales</taxon>
        <taxon>Pleosporineae</taxon>
        <taxon>Pleosporaceae</taxon>
        <taxon>Exserohilum</taxon>
    </lineage>
</organism>
<dbReference type="GeneID" id="19403457"/>
<dbReference type="HOGENOM" id="CLU_1750815_0_0_1"/>
<evidence type="ECO:0000313" key="1">
    <source>
        <dbReference type="EMBL" id="EOA92200.1"/>
    </source>
</evidence>